<dbReference type="EMBL" id="JAVDTT010000003">
    <property type="protein sequence ID" value="MDR6842356.1"/>
    <property type="molecule type" value="Genomic_DNA"/>
</dbReference>
<evidence type="ECO:0000313" key="3">
    <source>
        <dbReference type="Proteomes" id="UP001254759"/>
    </source>
</evidence>
<comment type="caution">
    <text evidence="2">The sequence shown here is derived from an EMBL/GenBank/DDBJ whole genome shotgun (WGS) entry which is preliminary data.</text>
</comment>
<dbReference type="Pfam" id="PF03372">
    <property type="entry name" value="Exo_endo_phos"/>
    <property type="match status" value="1"/>
</dbReference>
<protein>
    <submittedName>
        <fullName evidence="2">Endonuclease/exonuclease/phosphatase family metal-dependent hydrolase</fullName>
    </submittedName>
</protein>
<reference evidence="2 3" key="1">
    <citation type="submission" date="2023-07" db="EMBL/GenBank/DDBJ databases">
        <title>Sorghum-associated microbial communities from plants grown in Nebraska, USA.</title>
        <authorList>
            <person name="Schachtman D."/>
        </authorList>
    </citation>
    <scope>NUCLEOTIDE SEQUENCE [LARGE SCALE GENOMIC DNA]</scope>
    <source>
        <strain evidence="2 3">BE107</strain>
    </source>
</reference>
<keyword evidence="2" id="KW-0255">Endonuclease</keyword>
<name>A0ABU1RUA3_9GAMM</name>
<dbReference type="SUPFAM" id="SSF56219">
    <property type="entry name" value="DNase I-like"/>
    <property type="match status" value="1"/>
</dbReference>
<dbReference type="GO" id="GO:0004519">
    <property type="term" value="F:endonuclease activity"/>
    <property type="evidence" value="ECO:0007669"/>
    <property type="project" value="UniProtKB-KW"/>
</dbReference>
<dbReference type="InterPro" id="IPR005135">
    <property type="entry name" value="Endo/exonuclease/phosphatase"/>
</dbReference>
<keyword evidence="2" id="KW-0378">Hydrolase</keyword>
<dbReference type="RefSeq" id="WP_310094231.1">
    <property type="nucleotide sequence ID" value="NZ_JAVDTT010000003.1"/>
</dbReference>
<dbReference type="InterPro" id="IPR036691">
    <property type="entry name" value="Endo/exonu/phosph_ase_sf"/>
</dbReference>
<organism evidence="2 3">
    <name type="scientific">Pseudoxanthomonas sacheonensis</name>
    <dbReference type="NCBI Taxonomy" id="443615"/>
    <lineage>
        <taxon>Bacteria</taxon>
        <taxon>Pseudomonadati</taxon>
        <taxon>Pseudomonadota</taxon>
        <taxon>Gammaproteobacteria</taxon>
        <taxon>Lysobacterales</taxon>
        <taxon>Lysobacteraceae</taxon>
        <taxon>Pseudoxanthomonas</taxon>
    </lineage>
</organism>
<dbReference type="Gene3D" id="3.60.10.10">
    <property type="entry name" value="Endonuclease/exonuclease/phosphatase"/>
    <property type="match status" value="1"/>
</dbReference>
<accession>A0ABU1RUA3</accession>
<evidence type="ECO:0000259" key="1">
    <source>
        <dbReference type="Pfam" id="PF03372"/>
    </source>
</evidence>
<proteinExistence type="predicted"/>
<dbReference type="GO" id="GO:0016787">
    <property type="term" value="F:hydrolase activity"/>
    <property type="evidence" value="ECO:0007669"/>
    <property type="project" value="UniProtKB-KW"/>
</dbReference>
<gene>
    <name evidence="2" type="ORF">J2W94_002650</name>
</gene>
<evidence type="ECO:0000313" key="2">
    <source>
        <dbReference type="EMBL" id="MDR6842356.1"/>
    </source>
</evidence>
<sequence length="403" mass="44212">MHRLLVALLMLPNLTACVHVNVHGDPSAYAAENKIRVATYNTSLYSDEDGGLIRELEGDSAHARKIAAVLQRVRPDLVLLNEFDYDQAHRAADLFQQRYLEVPQASGGEALKYPYRYLAPVNTGVPSGLDLDGDGEVGGNGRARGNDAWGYGLHPGQYGMLVLSKYPIDAARVRTFQHLRWSAMPNALRPIDPASRKFFYPDAVWKQLRLSSKSHWDVPVQTPGGATHFLVSHPTPPVFDGPEDRNGKRNHDEIRLWSEYISPGDKPWLCDDKGRCGGLADDARFVIAGDLNNDPIDGDGSHEAILELLEHPRVMRYATPRSEGGAEAARAYAAKGIEHRGSPAHVTGDFGPKAGAMRLDYVLPSTGFGLIESGVFWPPTASEDAKIADGSDHHLVWVDLSLE</sequence>
<feature type="domain" description="Endonuclease/exonuclease/phosphatase" evidence="1">
    <location>
        <begin position="45"/>
        <end position="393"/>
    </location>
</feature>
<keyword evidence="2" id="KW-0540">Nuclease</keyword>
<dbReference type="Proteomes" id="UP001254759">
    <property type="component" value="Unassembled WGS sequence"/>
</dbReference>
<keyword evidence="3" id="KW-1185">Reference proteome</keyword>